<keyword evidence="4 9" id="KW-0732">Signal</keyword>
<evidence type="ECO:0000256" key="6">
    <source>
        <dbReference type="ARBA" id="ARBA00023251"/>
    </source>
</evidence>
<gene>
    <name evidence="11" type="primary">blaOXA</name>
    <name evidence="11" type="ORF">FNA46_16165</name>
</gene>
<comment type="caution">
    <text evidence="11">The sequence shown here is derived from an EMBL/GenBank/DDBJ whole genome shotgun (WGS) entry which is preliminary data.</text>
</comment>
<dbReference type="SUPFAM" id="SSF56601">
    <property type="entry name" value="beta-lactamase/transpeptidase-like"/>
    <property type="match status" value="1"/>
</dbReference>
<evidence type="ECO:0000256" key="3">
    <source>
        <dbReference type="ARBA" id="ARBA00012865"/>
    </source>
</evidence>
<dbReference type="PROSITE" id="PS00337">
    <property type="entry name" value="BETA_LACTAMASE_D"/>
    <property type="match status" value="1"/>
</dbReference>
<dbReference type="NCBIfam" id="NF000270">
    <property type="entry name" value="bla_class_D_alt"/>
    <property type="match status" value="1"/>
</dbReference>
<dbReference type="GO" id="GO:0017001">
    <property type="term" value="P:antibiotic catabolic process"/>
    <property type="evidence" value="ECO:0007669"/>
    <property type="project" value="InterPro"/>
</dbReference>
<reference evidence="11 12" key="1">
    <citation type="submission" date="2019-07" db="EMBL/GenBank/DDBJ databases">
        <title>Ln-dependent methylotrophs.</title>
        <authorList>
            <person name="Tani A."/>
        </authorList>
    </citation>
    <scope>NUCLEOTIDE SEQUENCE [LARGE SCALE GENOMIC DNA]</scope>
    <source>
        <strain evidence="11 12">SM12</strain>
    </source>
</reference>
<evidence type="ECO:0000256" key="5">
    <source>
        <dbReference type="ARBA" id="ARBA00022801"/>
    </source>
</evidence>
<keyword evidence="6 8" id="KW-0046">Antibiotic resistance</keyword>
<feature type="chain" id="PRO_5022198098" description="Beta-lactamase" evidence="9">
    <location>
        <begin position="21"/>
        <end position="274"/>
    </location>
</feature>
<dbReference type="InterPro" id="IPR012338">
    <property type="entry name" value="Beta-lactam/transpept-like"/>
</dbReference>
<protein>
    <recommendedName>
        <fullName evidence="3 8">Beta-lactamase</fullName>
        <ecNumber evidence="3 8">3.5.2.6</ecNumber>
    </recommendedName>
</protein>
<evidence type="ECO:0000313" key="11">
    <source>
        <dbReference type="EMBL" id="TRL36988.1"/>
    </source>
</evidence>
<dbReference type="GO" id="GO:0008658">
    <property type="term" value="F:penicillin binding"/>
    <property type="evidence" value="ECO:0007669"/>
    <property type="project" value="InterPro"/>
</dbReference>
<evidence type="ECO:0000256" key="9">
    <source>
        <dbReference type="SAM" id="SignalP"/>
    </source>
</evidence>
<dbReference type="InterPro" id="IPR001460">
    <property type="entry name" value="PCN-bd_Tpept"/>
</dbReference>
<comment type="catalytic activity">
    <reaction evidence="1 8">
        <text>a beta-lactam + H2O = a substituted beta-amino acid</text>
        <dbReference type="Rhea" id="RHEA:20401"/>
        <dbReference type="ChEBI" id="CHEBI:15377"/>
        <dbReference type="ChEBI" id="CHEBI:35627"/>
        <dbReference type="ChEBI" id="CHEBI:140347"/>
        <dbReference type="EC" id="3.5.2.6"/>
    </reaction>
</comment>
<dbReference type="Gene3D" id="3.40.710.10">
    <property type="entry name" value="DD-peptidase/beta-lactamase superfamily"/>
    <property type="match status" value="1"/>
</dbReference>
<feature type="domain" description="Penicillin-binding protein transpeptidase" evidence="10">
    <location>
        <begin position="28"/>
        <end position="263"/>
    </location>
</feature>
<keyword evidence="12" id="KW-1185">Reference proteome</keyword>
<evidence type="ECO:0000256" key="8">
    <source>
        <dbReference type="RuleBase" id="RU361140"/>
    </source>
</evidence>
<evidence type="ECO:0000256" key="2">
    <source>
        <dbReference type="ARBA" id="ARBA00007898"/>
    </source>
</evidence>
<keyword evidence="5 8" id="KW-0378">Hydrolase</keyword>
<dbReference type="GO" id="GO:0046677">
    <property type="term" value="P:response to antibiotic"/>
    <property type="evidence" value="ECO:0007669"/>
    <property type="project" value="UniProtKB-UniRule"/>
</dbReference>
<dbReference type="GO" id="GO:0005886">
    <property type="term" value="C:plasma membrane"/>
    <property type="evidence" value="ECO:0007669"/>
    <property type="project" value="TreeGrafter"/>
</dbReference>
<dbReference type="EC" id="3.5.2.6" evidence="3 8"/>
<feature type="modified residue" description="N6-carboxylysine" evidence="7">
    <location>
        <position position="57"/>
    </location>
</feature>
<dbReference type="AlphaFoldDB" id="A0A549T521"/>
<dbReference type="Proteomes" id="UP000316801">
    <property type="component" value="Unassembled WGS sequence"/>
</dbReference>
<evidence type="ECO:0000256" key="1">
    <source>
        <dbReference type="ARBA" id="ARBA00001526"/>
    </source>
</evidence>
<evidence type="ECO:0000259" key="10">
    <source>
        <dbReference type="Pfam" id="PF00905"/>
    </source>
</evidence>
<name>A0A549T521_9HYPH</name>
<evidence type="ECO:0000256" key="7">
    <source>
        <dbReference type="PIRSR" id="PIRSR602137-50"/>
    </source>
</evidence>
<evidence type="ECO:0000313" key="12">
    <source>
        <dbReference type="Proteomes" id="UP000316801"/>
    </source>
</evidence>
<feature type="active site" description="Acyl-ester intermediate" evidence="7">
    <location>
        <position position="54"/>
    </location>
</feature>
<dbReference type="InterPro" id="IPR002137">
    <property type="entry name" value="Beta-lactam_class-D_AS"/>
</dbReference>
<dbReference type="PANTHER" id="PTHR30627">
    <property type="entry name" value="PEPTIDOGLYCAN D,D-TRANSPEPTIDASE"/>
    <property type="match status" value="1"/>
</dbReference>
<evidence type="ECO:0000256" key="4">
    <source>
        <dbReference type="ARBA" id="ARBA00022729"/>
    </source>
</evidence>
<dbReference type="PANTHER" id="PTHR30627:SF6">
    <property type="entry name" value="BETA-LACTAMASE YBXI-RELATED"/>
    <property type="match status" value="1"/>
</dbReference>
<dbReference type="GO" id="GO:0071555">
    <property type="term" value="P:cell wall organization"/>
    <property type="evidence" value="ECO:0007669"/>
    <property type="project" value="TreeGrafter"/>
</dbReference>
<dbReference type="RefSeq" id="WP_143126238.1">
    <property type="nucleotide sequence ID" value="NZ_VJMG01000047.1"/>
</dbReference>
<proteinExistence type="inferred from homology"/>
<comment type="similarity">
    <text evidence="2 8">Belongs to the class-D beta-lactamase family.</text>
</comment>
<dbReference type="EMBL" id="VJMG01000047">
    <property type="protein sequence ID" value="TRL36988.1"/>
    <property type="molecule type" value="Genomic_DNA"/>
</dbReference>
<dbReference type="GO" id="GO:0008800">
    <property type="term" value="F:beta-lactamase activity"/>
    <property type="evidence" value="ECO:0007669"/>
    <property type="project" value="UniProtKB-UniRule"/>
</dbReference>
<feature type="signal peptide" evidence="9">
    <location>
        <begin position="1"/>
        <end position="20"/>
    </location>
</feature>
<sequence length="274" mass="29632">MMRPALFLALAFSGALTALAPAQARTICTMVADAETGTVLAEEGDCAGRVTPASTFKVPLALMGFDSAVLKSPHEPVLEFKKGDPDWGGAEWKKPTDAERWLKYSVVWFSQRITHRLGAERLAAYAKAFNYGNADFSGDPGKNNGLDRAWIASSLKISPKEQIAFLRKLSSRSLPVAPQAMDKAVAAMESFPVAGTGWTVKGKTGMAYPRAGDGRFDYEHPWGWFVGLGQADTRAIVFVRLAQDEKKLPGSASARARDSILKDLPAIIEKAEAQ</sequence>
<dbReference type="InterPro" id="IPR050515">
    <property type="entry name" value="Beta-lactam/transpept"/>
</dbReference>
<dbReference type="Pfam" id="PF00905">
    <property type="entry name" value="Transpeptidase"/>
    <property type="match status" value="1"/>
</dbReference>
<organism evidence="11 12">
    <name type="scientific">Rhizobium straminoryzae</name>
    <dbReference type="NCBI Taxonomy" id="1387186"/>
    <lineage>
        <taxon>Bacteria</taxon>
        <taxon>Pseudomonadati</taxon>
        <taxon>Pseudomonadota</taxon>
        <taxon>Alphaproteobacteria</taxon>
        <taxon>Hyphomicrobiales</taxon>
        <taxon>Rhizobiaceae</taxon>
        <taxon>Rhizobium/Agrobacterium group</taxon>
        <taxon>Rhizobium</taxon>
    </lineage>
</organism>
<accession>A0A549T521</accession>